<evidence type="ECO:0000256" key="3">
    <source>
        <dbReference type="ARBA" id="ARBA00022737"/>
    </source>
</evidence>
<dbReference type="PROSITE" id="PS51257">
    <property type="entry name" value="PROKAR_LIPOPROTEIN"/>
    <property type="match status" value="1"/>
</dbReference>
<dbReference type="InterPro" id="IPR032675">
    <property type="entry name" value="LRR_dom_sf"/>
</dbReference>
<keyword evidence="1" id="KW-0433">Leucine-rich repeat</keyword>
<dbReference type="FunFam" id="3.80.10.10:FF:000082">
    <property type="entry name" value="Leucine-rich repeat-containing 24"/>
    <property type="match status" value="1"/>
</dbReference>
<dbReference type="InterPro" id="IPR001611">
    <property type="entry name" value="Leu-rich_rpt"/>
</dbReference>
<evidence type="ECO:0000256" key="2">
    <source>
        <dbReference type="ARBA" id="ARBA00022729"/>
    </source>
</evidence>
<dbReference type="EMBL" id="VIIS01000112">
    <property type="protein sequence ID" value="KAF0313151.1"/>
    <property type="molecule type" value="Genomic_DNA"/>
</dbReference>
<evidence type="ECO:0000313" key="5">
    <source>
        <dbReference type="EMBL" id="KAF0313151.1"/>
    </source>
</evidence>
<dbReference type="PANTHER" id="PTHR24369:SF210">
    <property type="entry name" value="CHAOPTIN-RELATED"/>
    <property type="match status" value="1"/>
</dbReference>
<name>A0A6A4XF17_AMPAM</name>
<dbReference type="AlphaFoldDB" id="A0A6A4XF17"/>
<evidence type="ECO:0000256" key="4">
    <source>
        <dbReference type="SAM" id="SignalP"/>
    </source>
</evidence>
<gene>
    <name evidence="5" type="primary">LRRC4B</name>
    <name evidence="5" type="ORF">FJT64_016292</name>
</gene>
<dbReference type="SMART" id="SM00369">
    <property type="entry name" value="LRR_TYP"/>
    <property type="match status" value="4"/>
</dbReference>
<keyword evidence="3" id="KW-0677">Repeat</keyword>
<dbReference type="SUPFAM" id="SSF52058">
    <property type="entry name" value="L domain-like"/>
    <property type="match status" value="1"/>
</dbReference>
<feature type="signal peptide" evidence="4">
    <location>
        <begin position="1"/>
        <end position="31"/>
    </location>
</feature>
<feature type="chain" id="PRO_5025488264" evidence="4">
    <location>
        <begin position="32"/>
        <end position="170"/>
    </location>
</feature>
<dbReference type="OrthoDB" id="643377at2759"/>
<reference evidence="5 6" key="1">
    <citation type="submission" date="2019-07" db="EMBL/GenBank/DDBJ databases">
        <title>Draft genome assembly of a fouling barnacle, Amphibalanus amphitrite (Darwin, 1854): The first reference genome for Thecostraca.</title>
        <authorList>
            <person name="Kim W."/>
        </authorList>
    </citation>
    <scope>NUCLEOTIDE SEQUENCE [LARGE SCALE GENOMIC DNA]</scope>
    <source>
        <strain evidence="5">SNU_AA5</strain>
        <tissue evidence="5">Soma without cirri and trophi</tissue>
    </source>
</reference>
<keyword evidence="6" id="KW-1185">Reference proteome</keyword>
<comment type="caution">
    <text evidence="5">The sequence shown here is derived from an EMBL/GenBank/DDBJ whole genome shotgun (WGS) entry which is preliminary data.</text>
</comment>
<sequence>MVASRPPPAPPPPPPVLLLLMLLLTAASAGACPLRSCECKWRDGKETALCANASLDEVPAALDTGTQVLQLGGNPLRVLTADVFSERGLVNLQRLHLSRCRIGHVDRRAFSDLINLVELDLSHNELRLVPSDTLTHVQALRELRISGNPIERVPAAAFIAVPKPVQVRDE</sequence>
<dbReference type="Proteomes" id="UP000440578">
    <property type="component" value="Unassembled WGS sequence"/>
</dbReference>
<evidence type="ECO:0000256" key="1">
    <source>
        <dbReference type="ARBA" id="ARBA00022614"/>
    </source>
</evidence>
<dbReference type="PANTHER" id="PTHR24369">
    <property type="entry name" value="ANTIGEN BSP, PUTATIVE-RELATED"/>
    <property type="match status" value="1"/>
</dbReference>
<evidence type="ECO:0000313" key="6">
    <source>
        <dbReference type="Proteomes" id="UP000440578"/>
    </source>
</evidence>
<dbReference type="InterPro" id="IPR050541">
    <property type="entry name" value="LRR_TM_domain-containing"/>
</dbReference>
<proteinExistence type="predicted"/>
<dbReference type="Pfam" id="PF13855">
    <property type="entry name" value="LRR_8"/>
    <property type="match status" value="1"/>
</dbReference>
<keyword evidence="2 4" id="KW-0732">Signal</keyword>
<dbReference type="InterPro" id="IPR003591">
    <property type="entry name" value="Leu-rich_rpt_typical-subtyp"/>
</dbReference>
<protein>
    <submittedName>
        <fullName evidence="5">Leucine-rich repeat-containing protein 4B</fullName>
    </submittedName>
</protein>
<accession>A0A6A4XF17</accession>
<organism evidence="5 6">
    <name type="scientific">Amphibalanus amphitrite</name>
    <name type="common">Striped barnacle</name>
    <name type="synonym">Balanus amphitrite</name>
    <dbReference type="NCBI Taxonomy" id="1232801"/>
    <lineage>
        <taxon>Eukaryota</taxon>
        <taxon>Metazoa</taxon>
        <taxon>Ecdysozoa</taxon>
        <taxon>Arthropoda</taxon>
        <taxon>Crustacea</taxon>
        <taxon>Multicrustacea</taxon>
        <taxon>Cirripedia</taxon>
        <taxon>Thoracica</taxon>
        <taxon>Thoracicalcarea</taxon>
        <taxon>Balanomorpha</taxon>
        <taxon>Balanoidea</taxon>
        <taxon>Balanidae</taxon>
        <taxon>Amphibalaninae</taxon>
        <taxon>Amphibalanus</taxon>
    </lineage>
</organism>
<dbReference type="Gene3D" id="3.80.10.10">
    <property type="entry name" value="Ribonuclease Inhibitor"/>
    <property type="match status" value="1"/>
</dbReference>
<dbReference type="GO" id="GO:0005886">
    <property type="term" value="C:plasma membrane"/>
    <property type="evidence" value="ECO:0007669"/>
    <property type="project" value="TreeGrafter"/>
</dbReference>